<dbReference type="EMBL" id="AZST01000390">
    <property type="protein sequence ID" value="KEP49222.1"/>
    <property type="molecule type" value="Genomic_DNA"/>
</dbReference>
<feature type="region of interest" description="Disordered" evidence="1">
    <location>
        <begin position="458"/>
        <end position="477"/>
    </location>
</feature>
<dbReference type="Proteomes" id="UP000027456">
    <property type="component" value="Unassembled WGS sequence"/>
</dbReference>
<feature type="compositionally biased region" description="Polar residues" evidence="1">
    <location>
        <begin position="467"/>
        <end position="477"/>
    </location>
</feature>
<protein>
    <submittedName>
        <fullName evidence="2">Uncharacterized protein</fullName>
    </submittedName>
</protein>
<feature type="compositionally biased region" description="Basic and acidic residues" evidence="1">
    <location>
        <begin position="407"/>
        <end position="432"/>
    </location>
</feature>
<dbReference type="OrthoDB" id="3151515at2759"/>
<reference evidence="2 3" key="1">
    <citation type="submission" date="2013-12" db="EMBL/GenBank/DDBJ databases">
        <authorList>
            <person name="Cubeta M."/>
            <person name="Pakala S."/>
            <person name="Fedorova N."/>
            <person name="Thomas E."/>
            <person name="Dean R."/>
            <person name="Jabaji S."/>
            <person name="Neate S."/>
            <person name="Toda T."/>
            <person name="Tavantzis S."/>
            <person name="Vilgalys R."/>
            <person name="Bharathan N."/>
            <person name="Pakala S."/>
            <person name="Losada L.S."/>
            <person name="Zafar N."/>
            <person name="Nierman W."/>
        </authorList>
    </citation>
    <scope>NUCLEOTIDE SEQUENCE [LARGE SCALE GENOMIC DNA]</scope>
    <source>
        <strain evidence="2 3">123E</strain>
    </source>
</reference>
<organism evidence="2 3">
    <name type="scientific">Rhizoctonia solani 123E</name>
    <dbReference type="NCBI Taxonomy" id="1423351"/>
    <lineage>
        <taxon>Eukaryota</taxon>
        <taxon>Fungi</taxon>
        <taxon>Dikarya</taxon>
        <taxon>Basidiomycota</taxon>
        <taxon>Agaricomycotina</taxon>
        <taxon>Agaricomycetes</taxon>
        <taxon>Cantharellales</taxon>
        <taxon>Ceratobasidiaceae</taxon>
        <taxon>Rhizoctonia</taxon>
    </lineage>
</organism>
<keyword evidence="3" id="KW-1185">Reference proteome</keyword>
<sequence>MSLPFHIVRSSHHFSKSLGGKPVWLRTTGGSIATRGIGDCCNSQSPPNHIFSQDLPLQGDNSLALSDHPSPSRHSTLSTITAASILAKKGEREFKQWATAVQLDRDIITSIPSGSPYDAIYTLQQESKQFPPWLASESSSQLQHIGGSYRLVKTSLCASASQASTFGVINFHQQNDPELSSAIGVILQTCFHNQTFRRRSCQPTKMDRRIIIDTMLNHLCEYDENTSFKYSTEQYVKLPNAENEKFHVSNTKADGVLYLDIPDFPAYLANAEFREIGSAFIPGRRANLEVIHCITKFKRGGSGKNQALMGIVSGLYQKKVLNVAHQLVFGIFQHQQDFLQVVAGAWRDNRIQVYNVGSYSLSNPVHTVRLYLVLRGIRKLAHTYLGQLRESQTQLEYEVESSPPVDEWAKDRMDTPNENSSKMDSHVLHDGGRQTGNVTMIMDNGYLSRLPTQDKIRNSLPMGGGLATTNSFPISKA</sequence>
<feature type="region of interest" description="Disordered" evidence="1">
    <location>
        <begin position="395"/>
        <end position="433"/>
    </location>
</feature>
<evidence type="ECO:0000313" key="2">
    <source>
        <dbReference type="EMBL" id="KEP49222.1"/>
    </source>
</evidence>
<evidence type="ECO:0000313" key="3">
    <source>
        <dbReference type="Proteomes" id="UP000027456"/>
    </source>
</evidence>
<proteinExistence type="predicted"/>
<dbReference type="AlphaFoldDB" id="A0A074SGU0"/>
<gene>
    <name evidence="2" type="ORF">V565_105180</name>
</gene>
<name>A0A074SGU0_9AGAM</name>
<dbReference type="HOGENOM" id="CLU_045289_0_0_1"/>
<comment type="caution">
    <text evidence="2">The sequence shown here is derived from an EMBL/GenBank/DDBJ whole genome shotgun (WGS) entry which is preliminary data.</text>
</comment>
<accession>A0A074SGU0</accession>
<evidence type="ECO:0000256" key="1">
    <source>
        <dbReference type="SAM" id="MobiDB-lite"/>
    </source>
</evidence>